<dbReference type="SUPFAM" id="SSF53474">
    <property type="entry name" value="alpha/beta-Hydrolases"/>
    <property type="match status" value="1"/>
</dbReference>
<reference evidence="2 3" key="1">
    <citation type="submission" date="2024-03" db="EMBL/GenBank/DDBJ databases">
        <title>Complete genome sequence of the green alga Chloropicon roscoffensis RCC1871.</title>
        <authorList>
            <person name="Lemieux C."/>
            <person name="Pombert J.-F."/>
            <person name="Otis C."/>
            <person name="Turmel M."/>
        </authorList>
    </citation>
    <scope>NUCLEOTIDE SEQUENCE [LARGE SCALE GENOMIC DNA]</scope>
    <source>
        <strain evidence="2 3">RCC1871</strain>
    </source>
</reference>
<sequence length="485" mass="52331">MAPVLPSKVVSGVRGVPSFSSSPRANRTLSSTRRRGSSLLLRRATTEDEGSSTRSSDLASTSLVRSNAPEGFAELERAIKERLTESNLIPEESGWEIVEGCWCFDPSKAEGEASEPKALVHFVGGAFAGASPQLTYRYFLETLAARGFFVIATPFETNFEHLKIADEIHLKYTQCVRSLGSRVEGLQTIGVGHSLGALEQLLLCSRYRDLNENRAGNVLISFNNKPVTDAIPFYAELIAPASSQFVAPLLQQLGTLPQASMIGSVVDSLRDQTPDFIRKNVFPLIDQLVPIYEDIANDRLEFTPTPQESKSYIEKRYSCTRNLLVQFDNDTIDETSILADVLQRTMSNTGRGGDTGGVGSAGGLDIGLELTVKQLSGDHVTPCKQPPALVEEQVSQISEQGKSFLGGVASMAGMAPGLAGSTLFSDSMADVTSAVQKGIDQVTSDINSNLVSASEVEQVDQLVNVLTQWSGIEPRIVRTLPAPET</sequence>
<feature type="compositionally biased region" description="Low complexity" evidence="1">
    <location>
        <begin position="27"/>
        <end position="43"/>
    </location>
</feature>
<dbReference type="InterPro" id="IPR029058">
    <property type="entry name" value="AB_hydrolase_fold"/>
</dbReference>
<feature type="region of interest" description="Disordered" evidence="1">
    <location>
        <begin position="1"/>
        <end position="65"/>
    </location>
</feature>
<keyword evidence="3" id="KW-1185">Reference proteome</keyword>
<dbReference type="InterPro" id="IPR010765">
    <property type="entry name" value="DUF1350"/>
</dbReference>
<proteinExistence type="predicted"/>
<organism evidence="2 3">
    <name type="scientific">Chloropicon roscoffensis</name>
    <dbReference type="NCBI Taxonomy" id="1461544"/>
    <lineage>
        <taxon>Eukaryota</taxon>
        <taxon>Viridiplantae</taxon>
        <taxon>Chlorophyta</taxon>
        <taxon>Chloropicophyceae</taxon>
        <taxon>Chloropicales</taxon>
        <taxon>Chloropicaceae</taxon>
        <taxon>Chloropicon</taxon>
    </lineage>
</organism>
<dbReference type="Pfam" id="PF07082">
    <property type="entry name" value="DUF1350"/>
    <property type="match status" value="1"/>
</dbReference>
<dbReference type="AlphaFoldDB" id="A0AAX4P962"/>
<dbReference type="Proteomes" id="UP001472866">
    <property type="component" value="Chromosome 05"/>
</dbReference>
<gene>
    <name evidence="2" type="ORF">HKI87_05g36410</name>
</gene>
<name>A0AAX4P962_9CHLO</name>
<dbReference type="EMBL" id="CP151505">
    <property type="protein sequence ID" value="WZN62105.1"/>
    <property type="molecule type" value="Genomic_DNA"/>
</dbReference>
<dbReference type="PANTHER" id="PTHR34127">
    <property type="entry name" value="OS04G0405600 PROTEIN"/>
    <property type="match status" value="1"/>
</dbReference>
<accession>A0AAX4P962</accession>
<evidence type="ECO:0000313" key="3">
    <source>
        <dbReference type="Proteomes" id="UP001472866"/>
    </source>
</evidence>
<evidence type="ECO:0000256" key="1">
    <source>
        <dbReference type="SAM" id="MobiDB-lite"/>
    </source>
</evidence>
<feature type="compositionally biased region" description="Low complexity" evidence="1">
    <location>
        <begin position="52"/>
        <end position="63"/>
    </location>
</feature>
<evidence type="ECO:0000313" key="2">
    <source>
        <dbReference type="EMBL" id="WZN62105.1"/>
    </source>
</evidence>
<dbReference type="PANTHER" id="PTHR34127:SF1">
    <property type="entry name" value="OS04G0405600 PROTEIN"/>
    <property type="match status" value="1"/>
</dbReference>
<dbReference type="Gene3D" id="3.40.50.1820">
    <property type="entry name" value="alpha/beta hydrolase"/>
    <property type="match status" value="1"/>
</dbReference>
<protein>
    <submittedName>
        <fullName evidence="2">DUF1350 domain-containing protein</fullName>
    </submittedName>
</protein>